<evidence type="ECO:0000256" key="1">
    <source>
        <dbReference type="SAM" id="SignalP"/>
    </source>
</evidence>
<name>A0ABY5NS58_9FLAO</name>
<reference evidence="2 3" key="1">
    <citation type="submission" date="2022-08" db="EMBL/GenBank/DDBJ databases">
        <title>Myroides zhujiangensis sp. nov., a novel bacterium isolated from sediment in the Pearl River Estuary.</title>
        <authorList>
            <person name="Cui L."/>
        </authorList>
    </citation>
    <scope>NUCLEOTIDE SEQUENCE [LARGE SCALE GENOMIC DNA]</scope>
    <source>
        <strain evidence="2 3">SCSIO 72103</strain>
    </source>
</reference>
<keyword evidence="3" id="KW-1185">Reference proteome</keyword>
<accession>A0ABY5NS58</accession>
<dbReference type="Proteomes" id="UP001317001">
    <property type="component" value="Chromosome"/>
</dbReference>
<evidence type="ECO:0000313" key="2">
    <source>
        <dbReference type="EMBL" id="UUV21375.1"/>
    </source>
</evidence>
<feature type="signal peptide" evidence="1">
    <location>
        <begin position="1"/>
        <end position="21"/>
    </location>
</feature>
<feature type="chain" id="PRO_5045818372" evidence="1">
    <location>
        <begin position="22"/>
        <end position="165"/>
    </location>
</feature>
<gene>
    <name evidence="2" type="ORF">NPX36_13755</name>
</gene>
<dbReference type="EMBL" id="CP102382">
    <property type="protein sequence ID" value="UUV21375.1"/>
    <property type="molecule type" value="Genomic_DNA"/>
</dbReference>
<dbReference type="SUPFAM" id="SSF50242">
    <property type="entry name" value="TIMP-like"/>
    <property type="match status" value="1"/>
</dbReference>
<proteinExistence type="predicted"/>
<dbReference type="Gene3D" id="2.40.50.120">
    <property type="match status" value="1"/>
</dbReference>
<sequence length="165" mass="19216">MKHLINILFFFILMISDNAFACDCYSQKSFLEVVPKSDFVALVKVEKYLSFKDIYNKKTAMSMEVEIIDIYKGNEKRKKVIVWGDIGYLCRPYLSLFEEGKYYVIAFEKGSEGSGKFGHKDEKITDYAISICGEYWLKADLKKQKALGFINKNKIRLKDLKDKIK</sequence>
<keyword evidence="1" id="KW-0732">Signal</keyword>
<evidence type="ECO:0000313" key="3">
    <source>
        <dbReference type="Proteomes" id="UP001317001"/>
    </source>
</evidence>
<organism evidence="2 3">
    <name type="scientific">Paenimyroides aestuarii</name>
    <dbReference type="NCBI Taxonomy" id="2968490"/>
    <lineage>
        <taxon>Bacteria</taxon>
        <taxon>Pseudomonadati</taxon>
        <taxon>Bacteroidota</taxon>
        <taxon>Flavobacteriia</taxon>
        <taxon>Flavobacteriales</taxon>
        <taxon>Flavobacteriaceae</taxon>
        <taxon>Paenimyroides</taxon>
    </lineage>
</organism>
<dbReference type="InterPro" id="IPR008993">
    <property type="entry name" value="TIMP-like_OB-fold"/>
</dbReference>
<dbReference type="RefSeq" id="WP_257499302.1">
    <property type="nucleotide sequence ID" value="NZ_CP102382.1"/>
</dbReference>
<protein>
    <submittedName>
        <fullName evidence="2">Uncharacterized protein</fullName>
    </submittedName>
</protein>